<protein>
    <submittedName>
        <fullName evidence="1">Uncharacterized protein</fullName>
    </submittedName>
</protein>
<comment type="caution">
    <text evidence="1">The sequence shown here is derived from an EMBL/GenBank/DDBJ whole genome shotgun (WGS) entry which is preliminary data.</text>
</comment>
<proteinExistence type="predicted"/>
<organism evidence="1 2">
    <name type="scientific">Stephania yunnanensis</name>
    <dbReference type="NCBI Taxonomy" id="152371"/>
    <lineage>
        <taxon>Eukaryota</taxon>
        <taxon>Viridiplantae</taxon>
        <taxon>Streptophyta</taxon>
        <taxon>Embryophyta</taxon>
        <taxon>Tracheophyta</taxon>
        <taxon>Spermatophyta</taxon>
        <taxon>Magnoliopsida</taxon>
        <taxon>Ranunculales</taxon>
        <taxon>Menispermaceae</taxon>
        <taxon>Menispermoideae</taxon>
        <taxon>Cissampelideae</taxon>
        <taxon>Stephania</taxon>
    </lineage>
</organism>
<gene>
    <name evidence="1" type="ORF">Syun_027988</name>
</gene>
<evidence type="ECO:0000313" key="1">
    <source>
        <dbReference type="EMBL" id="KAK9093077.1"/>
    </source>
</evidence>
<name>A0AAP0ELQ8_9MAGN</name>
<reference evidence="1 2" key="1">
    <citation type="submission" date="2024-01" db="EMBL/GenBank/DDBJ databases">
        <title>Genome assemblies of Stephania.</title>
        <authorList>
            <person name="Yang L."/>
        </authorList>
    </citation>
    <scope>NUCLEOTIDE SEQUENCE [LARGE SCALE GENOMIC DNA]</scope>
    <source>
        <strain evidence="1">YNDBR</strain>
        <tissue evidence="1">Leaf</tissue>
    </source>
</reference>
<sequence>MILWGKQEETNVSVWVDDCSSIPLEPLFMAGDLLPTSYNVVKEQEFRGEISIALKFTPES</sequence>
<dbReference type="EMBL" id="JBBNAF010000012">
    <property type="protein sequence ID" value="KAK9093077.1"/>
    <property type="molecule type" value="Genomic_DNA"/>
</dbReference>
<accession>A0AAP0ELQ8</accession>
<keyword evidence="2" id="KW-1185">Reference proteome</keyword>
<dbReference type="Proteomes" id="UP001420932">
    <property type="component" value="Unassembled WGS sequence"/>
</dbReference>
<evidence type="ECO:0000313" key="2">
    <source>
        <dbReference type="Proteomes" id="UP001420932"/>
    </source>
</evidence>
<dbReference type="AlphaFoldDB" id="A0AAP0ELQ8"/>